<evidence type="ECO:0000259" key="1">
    <source>
        <dbReference type="Pfam" id="PF05171"/>
    </source>
</evidence>
<dbReference type="InterPro" id="IPR053733">
    <property type="entry name" value="Heme_Transport_Util_sf"/>
</dbReference>
<feature type="domain" description="Haemin-degrading HemS/ChuX" evidence="1">
    <location>
        <begin position="28"/>
        <end position="156"/>
    </location>
</feature>
<keyword evidence="3" id="KW-1185">Reference proteome</keyword>
<proteinExistence type="predicted"/>
<dbReference type="RefSeq" id="WP_212708612.1">
    <property type="nucleotide sequence ID" value="NZ_BAAAFW010000014.1"/>
</dbReference>
<dbReference type="Pfam" id="PF05171">
    <property type="entry name" value="HemS"/>
    <property type="match status" value="2"/>
</dbReference>
<dbReference type="SUPFAM" id="SSF144064">
    <property type="entry name" value="Heme iron utilization protein-like"/>
    <property type="match status" value="1"/>
</dbReference>
<evidence type="ECO:0000313" key="3">
    <source>
        <dbReference type="Proteomes" id="UP001596215"/>
    </source>
</evidence>
<dbReference type="Proteomes" id="UP001596215">
    <property type="component" value="Unassembled WGS sequence"/>
</dbReference>
<gene>
    <name evidence="2" type="ORF">ACFP73_11510</name>
</gene>
<dbReference type="InterPro" id="IPR007845">
    <property type="entry name" value="HemS/ChuX_dom"/>
</dbReference>
<dbReference type="CDD" id="cd16830">
    <property type="entry name" value="HemS-like_N"/>
    <property type="match status" value="1"/>
</dbReference>
<protein>
    <submittedName>
        <fullName evidence="2">Hemin-degrading factor</fullName>
    </submittedName>
</protein>
<evidence type="ECO:0000313" key="2">
    <source>
        <dbReference type="EMBL" id="MFC6362714.1"/>
    </source>
</evidence>
<comment type="caution">
    <text evidence="2">The sequence shown here is derived from an EMBL/GenBank/DDBJ whole genome shotgun (WGS) entry which is preliminary data.</text>
</comment>
<dbReference type="CDD" id="cd16831">
    <property type="entry name" value="HemS-like_C"/>
    <property type="match status" value="1"/>
</dbReference>
<dbReference type="Gene3D" id="3.40.1570.10">
    <property type="entry name" value="HemS/ChuS/ChuX like domains"/>
    <property type="match status" value="2"/>
</dbReference>
<name>A0ABW1VNS1_9GAMM</name>
<feature type="domain" description="Haemin-degrading HemS/ChuX" evidence="1">
    <location>
        <begin position="204"/>
        <end position="336"/>
    </location>
</feature>
<reference evidence="3" key="1">
    <citation type="journal article" date="2019" name="Int. J. Syst. Evol. Microbiol.">
        <title>The Global Catalogue of Microorganisms (GCM) 10K type strain sequencing project: providing services to taxonomists for standard genome sequencing and annotation.</title>
        <authorList>
            <consortium name="The Broad Institute Genomics Platform"/>
            <consortium name="The Broad Institute Genome Sequencing Center for Infectious Disease"/>
            <person name="Wu L."/>
            <person name="Ma J."/>
        </authorList>
    </citation>
    <scope>NUCLEOTIDE SEQUENCE [LARGE SCALE GENOMIC DNA]</scope>
    <source>
        <strain evidence="3">CGMCC 4.1530</strain>
    </source>
</reference>
<accession>A0ABW1VNS1</accession>
<sequence>MNTVYQQYLQLKRQHPSVRARDLAKMIGISEAALLQARMAEGVQQLRADFPALLEALEGVGETKNISRNEYAVHQQTGSYHNLHIGPRAGLVLNPRQLDLRFFISEWQSAFYLQEQTAGGERKSIQIFDDKGAAVLKIYTTGKTDLPAWQALITRFVLPHPQILSLNTTPAAEFSEQFDAQQVEQEWREMTDVHQFFRLLGRHNISRQQAFSAVSNDLAQQVGPQALGQLLALVQQAGNEIMIFTANRGCTQIFTGVIGNITSREGWLNIFNRDFTLHLQDQQIAESWITRKPTADGHVTSLELFAADGRQIIQLYGQRSEGNPEQRQWREQIESLTGDLAV</sequence>
<dbReference type="EMBL" id="JBHSUC010000014">
    <property type="protein sequence ID" value="MFC6362714.1"/>
    <property type="molecule type" value="Genomic_DNA"/>
</dbReference>
<organism evidence="2 3">
    <name type="scientific">Tatumella punctata</name>
    <dbReference type="NCBI Taxonomy" id="399969"/>
    <lineage>
        <taxon>Bacteria</taxon>
        <taxon>Pseudomonadati</taxon>
        <taxon>Pseudomonadota</taxon>
        <taxon>Gammaproteobacteria</taxon>
        <taxon>Enterobacterales</taxon>
        <taxon>Erwiniaceae</taxon>
        <taxon>Tatumella</taxon>
    </lineage>
</organism>